<dbReference type="EMBL" id="GBXM01090355">
    <property type="protein sequence ID" value="JAH18222.1"/>
    <property type="molecule type" value="Transcribed_RNA"/>
</dbReference>
<proteinExistence type="predicted"/>
<evidence type="ECO:0000313" key="1">
    <source>
        <dbReference type="EMBL" id="JAH18222.1"/>
    </source>
</evidence>
<name>A0A0E9QP65_ANGAN</name>
<dbReference type="AlphaFoldDB" id="A0A0E9QP65"/>
<reference evidence="1" key="1">
    <citation type="submission" date="2014-11" db="EMBL/GenBank/DDBJ databases">
        <authorList>
            <person name="Amaro Gonzalez C."/>
        </authorList>
    </citation>
    <scope>NUCLEOTIDE SEQUENCE</scope>
</reference>
<protein>
    <submittedName>
        <fullName evidence="1">Uncharacterized protein</fullName>
    </submittedName>
</protein>
<reference evidence="1" key="2">
    <citation type="journal article" date="2015" name="Fish Shellfish Immunol.">
        <title>Early steps in the European eel (Anguilla anguilla)-Vibrio vulnificus interaction in the gills: Role of the RtxA13 toxin.</title>
        <authorList>
            <person name="Callol A."/>
            <person name="Pajuelo D."/>
            <person name="Ebbesson L."/>
            <person name="Teles M."/>
            <person name="MacKenzie S."/>
            <person name="Amaro C."/>
        </authorList>
    </citation>
    <scope>NUCLEOTIDE SEQUENCE</scope>
</reference>
<organism evidence="1">
    <name type="scientific">Anguilla anguilla</name>
    <name type="common">European freshwater eel</name>
    <name type="synonym">Muraena anguilla</name>
    <dbReference type="NCBI Taxonomy" id="7936"/>
    <lineage>
        <taxon>Eukaryota</taxon>
        <taxon>Metazoa</taxon>
        <taxon>Chordata</taxon>
        <taxon>Craniata</taxon>
        <taxon>Vertebrata</taxon>
        <taxon>Euteleostomi</taxon>
        <taxon>Actinopterygii</taxon>
        <taxon>Neopterygii</taxon>
        <taxon>Teleostei</taxon>
        <taxon>Anguilliformes</taxon>
        <taxon>Anguillidae</taxon>
        <taxon>Anguilla</taxon>
    </lineage>
</organism>
<accession>A0A0E9QP65</accession>
<sequence>MALHTRVLVLTEEAAMLPYGLIYSTAAEVEERTLRTLRTET</sequence>